<dbReference type="InterPro" id="IPR029058">
    <property type="entry name" value="AB_hydrolase_fold"/>
</dbReference>
<sequence>MEIIGDNTCFTSIRPNNKVVQCRGEQHKYWLELRFVDENNTPVSGLNVRLEYHPLASARDVEMWRQSGYDYNPTPPPNPPGGMTDSQGVVRFDNLYWIAVDVKTDARQLADEMEKRPLGLRRNPNSQPVSNNIFRPETRDPKWRSDVQEKAGIAGYIHHYVTIGELCDRLPEIDGWAEPEPPKFHFPPGRSLKGTEIAREALDKRHVIEICPFRAWVLSLHDTKEYDLANALNLGIMADLVYAAEAKNPTIDYFFRQKCQDLSCLPQLAEFPNYFHTLAVDVPFRERYQPPLYMNTGEGAQGEGDTRLFTVECASHVLVAWCGTDSLLNFRTDVSFGPKRCPAELGGMGNVHGGFLEAYQLAKRKFGDKFNLRALRTSLDNRKSLFICGHSLGGALALLYAAEMKAFNPVLSTYGMPRTFSRLAAYMQRDITHYRHANDNDMVTQIPPEVDLDSELYEKLGWLGDKLGFDGVITSAIGLLPRTFGGNAGVDMGITQERDPYWHHGKTVLFLRAEQSVMKSGERNTLWIGGGTVSYTEKAAVKLYLVPALNEEYLISTKEHQAAFIQCLAPGELEKRFPKGENTASSGWFSKLSNHSMAHRYLPYIHNQVLELADPARDMDRKAMRARFRKGVEQKASFSHPDEVERNREFLALQDMLPVALRLTQAEETGKNALLRFSAVTEEEVELSQ</sequence>
<name>A0A085JDD6_9GAMM</name>
<dbReference type="InterPro" id="IPR051218">
    <property type="entry name" value="Sec_MonoDiacylglyc_Lipase"/>
</dbReference>
<dbReference type="Proteomes" id="UP000028602">
    <property type="component" value="Unassembled WGS sequence"/>
</dbReference>
<protein>
    <submittedName>
        <fullName evidence="3">Putative lipase</fullName>
        <ecNumber evidence="3">3.1.1.3</ecNumber>
    </submittedName>
</protein>
<evidence type="ECO:0000313" key="4">
    <source>
        <dbReference type="Proteomes" id="UP000028602"/>
    </source>
</evidence>
<dbReference type="OrthoDB" id="5562330at2"/>
<dbReference type="AlphaFoldDB" id="A0A085JDD6"/>
<dbReference type="Pfam" id="PF01764">
    <property type="entry name" value="Lipase_3"/>
    <property type="match status" value="1"/>
</dbReference>
<gene>
    <name evidence="3" type="ORF">GTPT_2672</name>
</gene>
<evidence type="ECO:0000256" key="1">
    <source>
        <dbReference type="SAM" id="MobiDB-lite"/>
    </source>
</evidence>
<reference evidence="3 4" key="1">
    <citation type="submission" date="2014-05" db="EMBL/GenBank/DDBJ databases">
        <title>ATOL: Assembling a taxonomically balanced genome-scale reconstruction of the evolutionary history of the Enterobacteriaceae.</title>
        <authorList>
            <person name="Plunkett G.III."/>
            <person name="Neeno-Eckwall E.C."/>
            <person name="Glasner J.D."/>
            <person name="Perna N.T."/>
        </authorList>
    </citation>
    <scope>NUCLEOTIDE SEQUENCE [LARGE SCALE GENOMIC DNA]</scope>
    <source>
        <strain evidence="3 4">ATCC 33301</strain>
    </source>
</reference>
<dbReference type="eggNOG" id="COG3675">
    <property type="taxonomic scope" value="Bacteria"/>
</dbReference>
<dbReference type="RefSeq" id="WP_029989366.1">
    <property type="nucleotide sequence ID" value="NZ_ATMJ01000001.1"/>
</dbReference>
<comment type="caution">
    <text evidence="3">The sequence shown here is derived from an EMBL/GenBank/DDBJ whole genome shotgun (WGS) entry which is preliminary data.</text>
</comment>
<dbReference type="EC" id="3.1.1.3" evidence="3"/>
<evidence type="ECO:0000259" key="2">
    <source>
        <dbReference type="Pfam" id="PF01764"/>
    </source>
</evidence>
<evidence type="ECO:0000313" key="3">
    <source>
        <dbReference type="EMBL" id="KFD18482.1"/>
    </source>
</evidence>
<dbReference type="PANTHER" id="PTHR45856:SF24">
    <property type="entry name" value="FUNGAL LIPASE-LIKE DOMAIN-CONTAINING PROTEIN"/>
    <property type="match status" value="1"/>
</dbReference>
<feature type="domain" description="Fungal lipase-type" evidence="2">
    <location>
        <begin position="319"/>
        <end position="449"/>
    </location>
</feature>
<organism evidence="3 4">
    <name type="scientific">Tatumella ptyseos ATCC 33301</name>
    <dbReference type="NCBI Taxonomy" id="1005995"/>
    <lineage>
        <taxon>Bacteria</taxon>
        <taxon>Pseudomonadati</taxon>
        <taxon>Pseudomonadota</taxon>
        <taxon>Gammaproteobacteria</taxon>
        <taxon>Enterobacterales</taxon>
        <taxon>Erwiniaceae</taxon>
        <taxon>Tatumella</taxon>
    </lineage>
</organism>
<dbReference type="SUPFAM" id="SSF53474">
    <property type="entry name" value="alpha/beta-Hydrolases"/>
    <property type="match status" value="1"/>
</dbReference>
<feature type="region of interest" description="Disordered" evidence="1">
    <location>
        <begin position="118"/>
        <end position="141"/>
    </location>
</feature>
<dbReference type="GO" id="GO:0006629">
    <property type="term" value="P:lipid metabolic process"/>
    <property type="evidence" value="ECO:0007669"/>
    <property type="project" value="InterPro"/>
</dbReference>
<accession>A0A085JDD6</accession>
<feature type="compositionally biased region" description="Polar residues" evidence="1">
    <location>
        <begin position="123"/>
        <end position="133"/>
    </location>
</feature>
<dbReference type="CDD" id="cd00519">
    <property type="entry name" value="Lipase_3"/>
    <property type="match status" value="1"/>
</dbReference>
<keyword evidence="4" id="KW-1185">Reference proteome</keyword>
<keyword evidence="3" id="KW-0378">Hydrolase</keyword>
<dbReference type="PANTHER" id="PTHR45856">
    <property type="entry name" value="ALPHA/BETA-HYDROLASES SUPERFAMILY PROTEIN"/>
    <property type="match status" value="1"/>
</dbReference>
<proteinExistence type="predicted"/>
<dbReference type="Gene3D" id="3.40.50.1820">
    <property type="entry name" value="alpha/beta hydrolase"/>
    <property type="match status" value="1"/>
</dbReference>
<dbReference type="InterPro" id="IPR002921">
    <property type="entry name" value="Fungal_lipase-type"/>
</dbReference>
<dbReference type="GO" id="GO:0004806">
    <property type="term" value="F:triacylglycerol lipase activity"/>
    <property type="evidence" value="ECO:0007669"/>
    <property type="project" value="UniProtKB-EC"/>
</dbReference>
<dbReference type="EMBL" id="JMPR01000038">
    <property type="protein sequence ID" value="KFD18482.1"/>
    <property type="molecule type" value="Genomic_DNA"/>
</dbReference>